<dbReference type="GO" id="GO:0005829">
    <property type="term" value="C:cytosol"/>
    <property type="evidence" value="ECO:0007669"/>
    <property type="project" value="TreeGrafter"/>
</dbReference>
<dbReference type="PANTHER" id="PTHR11070">
    <property type="entry name" value="UVRD / RECB / PCRA DNA HELICASE FAMILY MEMBER"/>
    <property type="match status" value="1"/>
</dbReference>
<keyword evidence="6" id="KW-0269">Exonuclease</keyword>
<evidence type="ECO:0000256" key="9">
    <source>
        <dbReference type="ARBA" id="ARBA00023204"/>
    </source>
</evidence>
<dbReference type="GO" id="GO:0000725">
    <property type="term" value="P:recombinational repair"/>
    <property type="evidence" value="ECO:0007669"/>
    <property type="project" value="TreeGrafter"/>
</dbReference>
<keyword evidence="8" id="KW-0238">DNA-binding</keyword>
<dbReference type="GO" id="GO:0006302">
    <property type="term" value="P:double-strand break repair"/>
    <property type="evidence" value="ECO:0007669"/>
    <property type="project" value="InterPro"/>
</dbReference>
<keyword evidence="7 14" id="KW-0067">ATP-binding</keyword>
<dbReference type="NCBIfam" id="TIGR02785">
    <property type="entry name" value="addA_Gpos"/>
    <property type="match status" value="1"/>
</dbReference>
<dbReference type="RefSeq" id="WP_262396356.1">
    <property type="nucleotide sequence ID" value="NZ_JACRTC010000001.1"/>
</dbReference>
<dbReference type="GO" id="GO:0033202">
    <property type="term" value="C:DNA helicase complex"/>
    <property type="evidence" value="ECO:0007669"/>
    <property type="project" value="TreeGrafter"/>
</dbReference>
<dbReference type="Pfam" id="PF00580">
    <property type="entry name" value="UvrD-helicase"/>
    <property type="match status" value="1"/>
</dbReference>
<evidence type="ECO:0000313" key="17">
    <source>
        <dbReference type="EMBL" id="MBC8569247.1"/>
    </source>
</evidence>
<evidence type="ECO:0000256" key="6">
    <source>
        <dbReference type="ARBA" id="ARBA00022839"/>
    </source>
</evidence>
<dbReference type="EC" id="5.6.2.4" evidence="12"/>
<accession>A0A926ECI4</accession>
<organism evidence="17 18">
    <name type="scientific">Zongyangia hominis</name>
    <dbReference type="NCBI Taxonomy" id="2763677"/>
    <lineage>
        <taxon>Bacteria</taxon>
        <taxon>Bacillati</taxon>
        <taxon>Bacillota</taxon>
        <taxon>Clostridia</taxon>
        <taxon>Eubacteriales</taxon>
        <taxon>Oscillospiraceae</taxon>
        <taxon>Zongyangia</taxon>
    </lineage>
</organism>
<evidence type="ECO:0000256" key="1">
    <source>
        <dbReference type="ARBA" id="ARBA00022722"/>
    </source>
</evidence>
<evidence type="ECO:0000256" key="12">
    <source>
        <dbReference type="ARBA" id="ARBA00034808"/>
    </source>
</evidence>
<dbReference type="AlphaFoldDB" id="A0A926ECI4"/>
<dbReference type="InterPro" id="IPR038726">
    <property type="entry name" value="PDDEXK_AddAB-type"/>
</dbReference>
<evidence type="ECO:0000256" key="8">
    <source>
        <dbReference type="ARBA" id="ARBA00023125"/>
    </source>
</evidence>
<dbReference type="CDD" id="cd17932">
    <property type="entry name" value="DEXQc_UvrD"/>
    <property type="match status" value="1"/>
</dbReference>
<dbReference type="GO" id="GO:0003677">
    <property type="term" value="F:DNA binding"/>
    <property type="evidence" value="ECO:0007669"/>
    <property type="project" value="UniProtKB-KW"/>
</dbReference>
<evidence type="ECO:0000256" key="7">
    <source>
        <dbReference type="ARBA" id="ARBA00022840"/>
    </source>
</evidence>
<dbReference type="GO" id="GO:0005524">
    <property type="term" value="F:ATP binding"/>
    <property type="evidence" value="ECO:0007669"/>
    <property type="project" value="UniProtKB-UniRule"/>
</dbReference>
<sequence length="1176" mass="132027">MAVNWTPMQHLAITAGGGPLLVSAAAGSGKTAVLVQRIIEKITDSEHPVDVDRLLVVTFSNAAAAEMRARIGARISELLALDGTNPLLLRQQTLLSGAHISTVHAFCLELIRQNFMRLDLPADFRIADEYELTALRADALSDVMERYYEEEGQPFYDLVELFSSTKNDSRLQEIVGRLYNFVISHPFYEDWLDEKLRYYEDAPAASDSVWGKIILSHAKETVERCGRLTRRAIERMAGIEAMEKAYLPAFLSDAAQLEELEKTMETAAWDEIIAALSNVKFQKLGQLRGFEDAACKDWVQGVRKSVKEDISTLLQKQFCASEKEFQEDLRELAPHVRLLFALVKDFGRRFSERKLQRNLIDFSDIEQMTLRLLTERTPDGFQRTDTAKELSEAFDEILVDEYQDTSGIQDMIFRYLSREETNLFMVGDVKQSIYRFRQAMPELFLRRKNQYADISQGERPAKIILQHNFRSRKGVTDGVNFLFTQLMSERVGELDYGGEDALTPGASFVLPDEAQVELHVFDLSACINGEERLLTEAEQVAGRIAAMIRDGVLVEEKGVPRPCKPSDFCILLRSPKERAEIYRDALLRAGVGAGCDTGGGFFASKEIACILSVLRVIDNPHNDVALAGALLSPAFMMTAGDLARIRCYEKNASYYMALRAGVEAGDNSCREAVALIEELRSFGVSTPLYRLVQKIYDRTGLISKVMAYPSPRKRRDNLHLFISYCRQYEAGGYQGLGAFLRLMDRLIEEGSDLPGAQSSGDGGETVRIMSIHKSKGLEFPVVFLCDTARQFNKSDLRSSALTHSQLGFSCVRRDLSTLKQFTTVPHEALKLETSRAQLSEEMRVLYVALTRAKERLVLTAGLSEPERTLRRLGAAIEEGAALPAHAVMGAASYAEWVLLAALRHPDAGKLRLLAGLPSGMSAVIDGSESRWRVEIEAAAPGEEKPPAPVERKACADPALTAALISRVDFVYPYERASVIPSKLSVSQVVREGPGHRFLRRPSFLRHDELSPAQRGNAIHKFMQFADFLRASQAPEEEIERLTRLQFISEQEAKWVDPEKVRRFFASGIGKRMLASPRLMREYRFLGEVSAQVAGGEEDEEPIAIQGVMDCLFYEGDEVVIVDYKTDRVQAPEELCERYEGQLSLYEQIARQRLGCKVKEKVIYSFHLNREIPLSSR</sequence>
<dbReference type="Proteomes" id="UP000660861">
    <property type="component" value="Unassembled WGS sequence"/>
</dbReference>
<evidence type="ECO:0000256" key="14">
    <source>
        <dbReference type="PROSITE-ProRule" id="PRU00560"/>
    </source>
</evidence>
<dbReference type="InterPro" id="IPR014017">
    <property type="entry name" value="DNA_helicase_UvrD-like_C"/>
</dbReference>
<evidence type="ECO:0000256" key="5">
    <source>
        <dbReference type="ARBA" id="ARBA00022806"/>
    </source>
</evidence>
<dbReference type="InterPro" id="IPR027417">
    <property type="entry name" value="P-loop_NTPase"/>
</dbReference>
<feature type="domain" description="UvrD-like helicase C-terminal" evidence="16">
    <location>
        <begin position="485"/>
        <end position="776"/>
    </location>
</feature>
<name>A0A926ECI4_9FIRM</name>
<evidence type="ECO:0000256" key="10">
    <source>
        <dbReference type="ARBA" id="ARBA00023235"/>
    </source>
</evidence>
<dbReference type="GO" id="GO:0004527">
    <property type="term" value="F:exonuclease activity"/>
    <property type="evidence" value="ECO:0007669"/>
    <property type="project" value="UniProtKB-KW"/>
</dbReference>
<keyword evidence="2 14" id="KW-0547">Nucleotide-binding</keyword>
<keyword evidence="4 14" id="KW-0378">Hydrolase</keyword>
<reference evidence="17" key="1">
    <citation type="submission" date="2020-08" db="EMBL/GenBank/DDBJ databases">
        <title>Genome public.</title>
        <authorList>
            <person name="Liu C."/>
            <person name="Sun Q."/>
        </authorList>
    </citation>
    <scope>NUCLEOTIDE SEQUENCE</scope>
    <source>
        <strain evidence="17">NSJ-54</strain>
    </source>
</reference>
<keyword evidence="10" id="KW-0413">Isomerase</keyword>
<dbReference type="PROSITE" id="PS51198">
    <property type="entry name" value="UVRD_HELICASE_ATP_BIND"/>
    <property type="match status" value="1"/>
</dbReference>
<keyword evidence="3" id="KW-0227">DNA damage</keyword>
<dbReference type="SUPFAM" id="SSF52540">
    <property type="entry name" value="P-loop containing nucleoside triphosphate hydrolases"/>
    <property type="match status" value="1"/>
</dbReference>
<evidence type="ECO:0000256" key="3">
    <source>
        <dbReference type="ARBA" id="ARBA00022763"/>
    </source>
</evidence>
<dbReference type="Gene3D" id="3.40.50.300">
    <property type="entry name" value="P-loop containing nucleotide triphosphate hydrolases"/>
    <property type="match status" value="4"/>
</dbReference>
<keyword evidence="18" id="KW-1185">Reference proteome</keyword>
<keyword evidence="5 14" id="KW-0347">Helicase</keyword>
<gene>
    <name evidence="17" type="primary">addA</name>
    <name evidence="17" type="ORF">H8709_00185</name>
</gene>
<dbReference type="EMBL" id="JACRTC010000001">
    <property type="protein sequence ID" value="MBC8569247.1"/>
    <property type="molecule type" value="Genomic_DNA"/>
</dbReference>
<protein>
    <recommendedName>
        <fullName evidence="12">DNA 3'-5' helicase</fullName>
        <ecNumber evidence="12">5.6.2.4</ecNumber>
    </recommendedName>
</protein>
<evidence type="ECO:0000259" key="15">
    <source>
        <dbReference type="PROSITE" id="PS51198"/>
    </source>
</evidence>
<dbReference type="SUPFAM" id="SSF52980">
    <property type="entry name" value="Restriction endonuclease-like"/>
    <property type="match status" value="1"/>
</dbReference>
<keyword evidence="9" id="KW-0234">DNA repair</keyword>
<evidence type="ECO:0000256" key="4">
    <source>
        <dbReference type="ARBA" id="ARBA00022801"/>
    </source>
</evidence>
<dbReference type="PANTHER" id="PTHR11070:SF48">
    <property type="entry name" value="ATP-DEPENDENT HELICASE_NUCLEASE SUBUNIT A"/>
    <property type="match status" value="1"/>
</dbReference>
<dbReference type="Pfam" id="PF12705">
    <property type="entry name" value="PDDEXK_1"/>
    <property type="match status" value="1"/>
</dbReference>
<evidence type="ECO:0000256" key="13">
    <source>
        <dbReference type="ARBA" id="ARBA00048988"/>
    </source>
</evidence>
<evidence type="ECO:0000256" key="2">
    <source>
        <dbReference type="ARBA" id="ARBA00022741"/>
    </source>
</evidence>
<dbReference type="InterPro" id="IPR011335">
    <property type="entry name" value="Restrct_endonuc-II-like"/>
</dbReference>
<dbReference type="InterPro" id="IPR014152">
    <property type="entry name" value="AddA"/>
</dbReference>
<proteinExistence type="predicted"/>
<comment type="caution">
    <text evidence="17">The sequence shown here is derived from an EMBL/GenBank/DDBJ whole genome shotgun (WGS) entry which is preliminary data.</text>
</comment>
<dbReference type="Pfam" id="PF13361">
    <property type="entry name" value="UvrD_C"/>
    <property type="match status" value="1"/>
</dbReference>
<dbReference type="InterPro" id="IPR011604">
    <property type="entry name" value="PDDEXK-like_dom_sf"/>
</dbReference>
<evidence type="ECO:0000256" key="11">
    <source>
        <dbReference type="ARBA" id="ARBA00034617"/>
    </source>
</evidence>
<dbReference type="Gene3D" id="3.90.320.10">
    <property type="match status" value="1"/>
</dbReference>
<dbReference type="PROSITE" id="PS51217">
    <property type="entry name" value="UVRD_HELICASE_CTER"/>
    <property type="match status" value="1"/>
</dbReference>
<evidence type="ECO:0000259" key="16">
    <source>
        <dbReference type="PROSITE" id="PS51217"/>
    </source>
</evidence>
<feature type="binding site" evidence="14">
    <location>
        <begin position="24"/>
        <end position="31"/>
    </location>
    <ligand>
        <name>ATP</name>
        <dbReference type="ChEBI" id="CHEBI:30616"/>
    </ligand>
</feature>
<keyword evidence="1" id="KW-0540">Nuclease</keyword>
<dbReference type="InterPro" id="IPR014016">
    <property type="entry name" value="UvrD-like_ATP-bd"/>
</dbReference>
<feature type="domain" description="UvrD-like helicase ATP-binding" evidence="15">
    <location>
        <begin position="3"/>
        <end position="472"/>
    </location>
</feature>
<comment type="catalytic activity">
    <reaction evidence="13">
        <text>ATP + H2O = ADP + phosphate + H(+)</text>
        <dbReference type="Rhea" id="RHEA:13065"/>
        <dbReference type="ChEBI" id="CHEBI:15377"/>
        <dbReference type="ChEBI" id="CHEBI:15378"/>
        <dbReference type="ChEBI" id="CHEBI:30616"/>
        <dbReference type="ChEBI" id="CHEBI:43474"/>
        <dbReference type="ChEBI" id="CHEBI:456216"/>
        <dbReference type="EC" id="5.6.2.4"/>
    </reaction>
</comment>
<dbReference type="GO" id="GO:0043138">
    <property type="term" value="F:3'-5' DNA helicase activity"/>
    <property type="evidence" value="ECO:0007669"/>
    <property type="project" value="UniProtKB-EC"/>
</dbReference>
<evidence type="ECO:0000313" key="18">
    <source>
        <dbReference type="Proteomes" id="UP000660861"/>
    </source>
</evidence>
<comment type="catalytic activity">
    <reaction evidence="11">
        <text>Couples ATP hydrolysis with the unwinding of duplex DNA by translocating in the 3'-5' direction.</text>
        <dbReference type="EC" id="5.6.2.4"/>
    </reaction>
</comment>
<dbReference type="InterPro" id="IPR000212">
    <property type="entry name" value="DNA_helicase_UvrD/REP"/>
</dbReference>